<keyword evidence="1" id="KW-0732">Signal</keyword>
<feature type="signal peptide" evidence="1">
    <location>
        <begin position="1"/>
        <end position="21"/>
    </location>
</feature>
<name>A0A7W7F551_9SPHN</name>
<feature type="chain" id="PRO_5031415470" evidence="1">
    <location>
        <begin position="22"/>
        <end position="84"/>
    </location>
</feature>
<dbReference type="EMBL" id="JACHNZ010000004">
    <property type="protein sequence ID" value="MBB4631025.1"/>
    <property type="molecule type" value="Genomic_DNA"/>
</dbReference>
<dbReference type="Pfam" id="PF13670">
    <property type="entry name" value="PepSY_2"/>
    <property type="match status" value="1"/>
</dbReference>
<dbReference type="RefSeq" id="WP_184064953.1">
    <property type="nucleotide sequence ID" value="NZ_JACHNZ010000004.1"/>
</dbReference>
<dbReference type="InterPro" id="IPR025711">
    <property type="entry name" value="PepSY"/>
</dbReference>
<dbReference type="Proteomes" id="UP000566324">
    <property type="component" value="Unassembled WGS sequence"/>
</dbReference>
<gene>
    <name evidence="3" type="ORF">GGQ98_000630</name>
</gene>
<evidence type="ECO:0000259" key="2">
    <source>
        <dbReference type="Pfam" id="PF13670"/>
    </source>
</evidence>
<proteinExistence type="predicted"/>
<reference evidence="3 4" key="1">
    <citation type="submission" date="2020-08" db="EMBL/GenBank/DDBJ databases">
        <title>Genomic Encyclopedia of Type Strains, Phase IV (KMG-IV): sequencing the most valuable type-strain genomes for metagenomic binning, comparative biology and taxonomic classification.</title>
        <authorList>
            <person name="Goeker M."/>
        </authorList>
    </citation>
    <scope>NUCLEOTIDE SEQUENCE [LARGE SCALE GENOMIC DNA]</scope>
    <source>
        <strain evidence="3 4">DSM 17328</strain>
    </source>
</reference>
<accession>A0A7W7F551</accession>
<protein>
    <submittedName>
        <fullName evidence="3">Putative membrane protein YkoI</fullName>
    </submittedName>
</protein>
<feature type="domain" description="PepSY" evidence="2">
    <location>
        <begin position="8"/>
        <end position="80"/>
    </location>
</feature>
<comment type="caution">
    <text evidence="3">The sequence shown here is derived from an EMBL/GenBank/DDBJ whole genome shotgun (WGS) entry which is preliminary data.</text>
</comment>
<evidence type="ECO:0000256" key="1">
    <source>
        <dbReference type="SAM" id="SignalP"/>
    </source>
</evidence>
<dbReference type="AlphaFoldDB" id="A0A7W7F551"/>
<evidence type="ECO:0000313" key="4">
    <source>
        <dbReference type="Proteomes" id="UP000566324"/>
    </source>
</evidence>
<organism evidence="3 4">
    <name type="scientific">Sphingosinicella soli</name>
    <dbReference type="NCBI Taxonomy" id="333708"/>
    <lineage>
        <taxon>Bacteria</taxon>
        <taxon>Pseudomonadati</taxon>
        <taxon>Pseudomonadota</taxon>
        <taxon>Alphaproteobacteria</taxon>
        <taxon>Sphingomonadales</taxon>
        <taxon>Sphingosinicellaceae</taxon>
        <taxon>Sphingosinicella</taxon>
    </lineage>
</organism>
<keyword evidence="4" id="KW-1185">Reference proteome</keyword>
<evidence type="ECO:0000313" key="3">
    <source>
        <dbReference type="EMBL" id="MBB4631025.1"/>
    </source>
</evidence>
<sequence>MNRFVLPAAMLVAAMPFTAAAAPAAKPISFGAAERHAAKQGVRADEIKIKGSTIEVEGRDNRNRRVELLLDRRTGEVLDRRFDD</sequence>